<organism evidence="3">
    <name type="scientific">Angiostrongylus costaricensis</name>
    <name type="common">Nematode worm</name>
    <dbReference type="NCBI Taxonomy" id="334426"/>
    <lineage>
        <taxon>Eukaryota</taxon>
        <taxon>Metazoa</taxon>
        <taxon>Ecdysozoa</taxon>
        <taxon>Nematoda</taxon>
        <taxon>Chromadorea</taxon>
        <taxon>Rhabditida</taxon>
        <taxon>Rhabditina</taxon>
        <taxon>Rhabditomorpha</taxon>
        <taxon>Strongyloidea</taxon>
        <taxon>Metastrongylidae</taxon>
        <taxon>Angiostrongylus</taxon>
    </lineage>
</organism>
<dbReference type="SUPFAM" id="SSF56219">
    <property type="entry name" value="DNase I-like"/>
    <property type="match status" value="1"/>
</dbReference>
<dbReference type="OMA" id="DNTECER"/>
<reference evidence="3" key="1">
    <citation type="submission" date="2017-02" db="UniProtKB">
        <authorList>
            <consortium name="WormBaseParasite"/>
        </authorList>
    </citation>
    <scope>IDENTIFICATION</scope>
</reference>
<gene>
    <name evidence="1" type="ORF">ACOC_LOCUS403</name>
</gene>
<dbReference type="InterPro" id="IPR036691">
    <property type="entry name" value="Endo/exonu/phosph_ase_sf"/>
</dbReference>
<dbReference type="AlphaFoldDB" id="A0A0R3PA67"/>
<name>A0A0R3PA67_ANGCS</name>
<dbReference type="OrthoDB" id="5844535at2759"/>
<dbReference type="Gene3D" id="3.60.10.10">
    <property type="entry name" value="Endonuclease/exonuclease/phosphatase"/>
    <property type="match status" value="1"/>
</dbReference>
<sequence length="164" mass="18846">MITIMNCYSPTGAVDEYGLDVFHYQLEGLIRNDKKYHKFLFEAFNARTGKANDSEYKIGNFGLGEGTENGNRLAGLLSAARLFHRNLFFQRKESHLWTWESPNDMTQAEIDHILTNRRWCLLDTLVVSSFCTGSDHCLLCAKIRFSLKLERNSLHRPRGKSQAV</sequence>
<dbReference type="STRING" id="334426.A0A0R3PA67"/>
<evidence type="ECO:0000313" key="3">
    <source>
        <dbReference type="WBParaSite" id="ACOC_0000040201-mRNA-1"/>
    </source>
</evidence>
<dbReference type="Proteomes" id="UP000267027">
    <property type="component" value="Unassembled WGS sequence"/>
</dbReference>
<evidence type="ECO:0000313" key="2">
    <source>
        <dbReference type="Proteomes" id="UP000267027"/>
    </source>
</evidence>
<dbReference type="WBParaSite" id="ACOC_0000040201-mRNA-1">
    <property type="protein sequence ID" value="ACOC_0000040201-mRNA-1"/>
    <property type="gene ID" value="ACOC_0000040201"/>
</dbReference>
<protein>
    <submittedName>
        <fullName evidence="3">Endo/exonuclease/phosphatase domain-containing protein</fullName>
    </submittedName>
</protein>
<accession>A0A0R3PA67</accession>
<reference evidence="1 2" key="2">
    <citation type="submission" date="2018-11" db="EMBL/GenBank/DDBJ databases">
        <authorList>
            <consortium name="Pathogen Informatics"/>
        </authorList>
    </citation>
    <scope>NUCLEOTIDE SEQUENCE [LARGE SCALE GENOMIC DNA]</scope>
    <source>
        <strain evidence="1 2">Costa Rica</strain>
    </source>
</reference>
<evidence type="ECO:0000313" key="1">
    <source>
        <dbReference type="EMBL" id="VDM51988.1"/>
    </source>
</evidence>
<proteinExistence type="predicted"/>
<keyword evidence="2" id="KW-1185">Reference proteome</keyword>
<dbReference type="EMBL" id="UYYA01000038">
    <property type="protein sequence ID" value="VDM51988.1"/>
    <property type="molecule type" value="Genomic_DNA"/>
</dbReference>